<dbReference type="InParanoid" id="A0A1Y1UC83"/>
<feature type="transmembrane region" description="Helical" evidence="1">
    <location>
        <begin position="241"/>
        <end position="262"/>
    </location>
</feature>
<gene>
    <name evidence="2" type="ORF">BD324DRAFT_582578</name>
</gene>
<keyword evidence="1" id="KW-0812">Transmembrane</keyword>
<organism evidence="2 3">
    <name type="scientific">Kockovaella imperatae</name>
    <dbReference type="NCBI Taxonomy" id="4999"/>
    <lineage>
        <taxon>Eukaryota</taxon>
        <taxon>Fungi</taxon>
        <taxon>Dikarya</taxon>
        <taxon>Basidiomycota</taxon>
        <taxon>Agaricomycotina</taxon>
        <taxon>Tremellomycetes</taxon>
        <taxon>Tremellales</taxon>
        <taxon>Cuniculitremaceae</taxon>
        <taxon>Kockovaella</taxon>
    </lineage>
</organism>
<dbReference type="PANTHER" id="PTHR37488:SF2">
    <property type="entry name" value="DUF1275 DOMAIN-CONTAINING PROTEIN"/>
    <property type="match status" value="1"/>
</dbReference>
<dbReference type="GeneID" id="33555375"/>
<evidence type="ECO:0000313" key="3">
    <source>
        <dbReference type="Proteomes" id="UP000193218"/>
    </source>
</evidence>
<feature type="transmembrane region" description="Helical" evidence="1">
    <location>
        <begin position="119"/>
        <end position="139"/>
    </location>
</feature>
<protein>
    <recommendedName>
        <fullName evidence="4">DUF1275 domain protein</fullName>
    </recommendedName>
</protein>
<dbReference type="Pfam" id="PF06912">
    <property type="entry name" value="DUF1275"/>
    <property type="match status" value="1"/>
</dbReference>
<keyword evidence="1" id="KW-0472">Membrane</keyword>
<name>A0A1Y1UC83_9TREE</name>
<evidence type="ECO:0000313" key="2">
    <source>
        <dbReference type="EMBL" id="ORX35134.1"/>
    </source>
</evidence>
<sequence length="267" mass="28379">MGGTNSGKRIRDSLGFSNIVGKLKEDVDTKQVNLASVAACFLTGFTSCNSFTACYIWCGFQTGNVAQLGLALARNLNPPPYKTIGFQKPDQQALTSLLCFILGTSLGRLGDRIGSKSRLWLMLASFTQALLCMAGALAAHFSGQSGIALEREFPSWTNALGLTALGFISASLGIQGIVGKRLGSPLNTTIVLTTTWVELANDPLLYSLKPVTSRDVRAAGVFGVFFGAFVARALLGTRCGVPGTLGILVGFRIIQMFSWLFIPAAKK</sequence>
<accession>A0A1Y1UC83</accession>
<proteinExistence type="predicted"/>
<feature type="transmembrane region" description="Helical" evidence="1">
    <location>
        <begin position="216"/>
        <end position="235"/>
    </location>
</feature>
<dbReference type="RefSeq" id="XP_021869350.1">
    <property type="nucleotide sequence ID" value="XM_022013567.1"/>
</dbReference>
<dbReference type="Proteomes" id="UP000193218">
    <property type="component" value="Unassembled WGS sequence"/>
</dbReference>
<reference evidence="2 3" key="1">
    <citation type="submission" date="2017-03" db="EMBL/GenBank/DDBJ databases">
        <title>Widespread Adenine N6-methylation of Active Genes in Fungi.</title>
        <authorList>
            <consortium name="DOE Joint Genome Institute"/>
            <person name="Mondo S.J."/>
            <person name="Dannebaum R.O."/>
            <person name="Kuo R.C."/>
            <person name="Louie K.B."/>
            <person name="Bewick A.J."/>
            <person name="Labutti K."/>
            <person name="Haridas S."/>
            <person name="Kuo A."/>
            <person name="Salamov A."/>
            <person name="Ahrendt S.R."/>
            <person name="Lau R."/>
            <person name="Bowen B.P."/>
            <person name="Lipzen A."/>
            <person name="Sullivan W."/>
            <person name="Andreopoulos W.B."/>
            <person name="Clum A."/>
            <person name="Lindquist E."/>
            <person name="Daum C."/>
            <person name="Northen T.R."/>
            <person name="Ramamoorthy G."/>
            <person name="Schmitz R.J."/>
            <person name="Gryganskyi A."/>
            <person name="Culley D."/>
            <person name="Magnuson J."/>
            <person name="James T.Y."/>
            <person name="O'Malley M.A."/>
            <person name="Stajich J.E."/>
            <person name="Spatafora J.W."/>
            <person name="Visel A."/>
            <person name="Grigoriev I.V."/>
        </authorList>
    </citation>
    <scope>NUCLEOTIDE SEQUENCE [LARGE SCALE GENOMIC DNA]</scope>
    <source>
        <strain evidence="2 3">NRRL Y-17943</strain>
    </source>
</reference>
<dbReference type="AlphaFoldDB" id="A0A1Y1UC83"/>
<dbReference type="PANTHER" id="PTHR37488">
    <property type="entry name" value="DUF1275 DOMAIN-CONTAINING PROTEIN"/>
    <property type="match status" value="1"/>
</dbReference>
<comment type="caution">
    <text evidence="2">The sequence shown here is derived from an EMBL/GenBank/DDBJ whole genome shotgun (WGS) entry which is preliminary data.</text>
</comment>
<dbReference type="EMBL" id="NBSH01000012">
    <property type="protein sequence ID" value="ORX35134.1"/>
    <property type="molecule type" value="Genomic_DNA"/>
</dbReference>
<evidence type="ECO:0000256" key="1">
    <source>
        <dbReference type="SAM" id="Phobius"/>
    </source>
</evidence>
<feature type="transmembrane region" description="Helical" evidence="1">
    <location>
        <begin position="159"/>
        <end position="178"/>
    </location>
</feature>
<dbReference type="InterPro" id="IPR010699">
    <property type="entry name" value="DUF1275"/>
</dbReference>
<evidence type="ECO:0008006" key="4">
    <source>
        <dbReference type="Google" id="ProtNLM"/>
    </source>
</evidence>
<keyword evidence="3" id="KW-1185">Reference proteome</keyword>
<dbReference type="OrthoDB" id="5288586at2759"/>
<keyword evidence="1" id="KW-1133">Transmembrane helix</keyword>